<comment type="caution">
    <text evidence="1">The sequence shown here is derived from an EMBL/GenBank/DDBJ whole genome shotgun (WGS) entry which is preliminary data.</text>
</comment>
<dbReference type="OrthoDB" id="3626928at2"/>
<organism evidence="1 2">
    <name type="scientific">Amycolatopsis rifamycinica</name>
    <dbReference type="NCBI Taxonomy" id="287986"/>
    <lineage>
        <taxon>Bacteria</taxon>
        <taxon>Bacillati</taxon>
        <taxon>Actinomycetota</taxon>
        <taxon>Actinomycetes</taxon>
        <taxon>Pseudonocardiales</taxon>
        <taxon>Pseudonocardiaceae</taxon>
        <taxon>Amycolatopsis</taxon>
    </lineage>
</organism>
<dbReference type="Proteomes" id="UP000027345">
    <property type="component" value="Unassembled WGS sequence"/>
</dbReference>
<protein>
    <submittedName>
        <fullName evidence="1">Uncharacterized protein</fullName>
    </submittedName>
</protein>
<dbReference type="EMBL" id="JMQI01000074">
    <property type="protein sequence ID" value="KDN17181.1"/>
    <property type="molecule type" value="Genomic_DNA"/>
</dbReference>
<evidence type="ECO:0000313" key="2">
    <source>
        <dbReference type="Proteomes" id="UP000027345"/>
    </source>
</evidence>
<keyword evidence="2" id="KW-1185">Reference proteome</keyword>
<reference evidence="1 2" key="1">
    <citation type="submission" date="2014-05" db="EMBL/GenBank/DDBJ databases">
        <title>Draft genome sequence of Amycolatopsis rifamycinica DSM 46095.</title>
        <authorList>
            <person name="Lal R."/>
            <person name="Saxena A."/>
            <person name="Kumari R."/>
            <person name="Mukherjee U."/>
            <person name="Singh P."/>
            <person name="Sangwan N."/>
            <person name="Mahato N.K."/>
        </authorList>
    </citation>
    <scope>NUCLEOTIDE SEQUENCE [LARGE SCALE GENOMIC DNA]</scope>
    <source>
        <strain evidence="1 2">DSM 46095</strain>
    </source>
</reference>
<dbReference type="AlphaFoldDB" id="A0A066TPZ7"/>
<sequence>MLDGGLTFGSGKTRDMNDQRQVLVRAESRHVCVSDVDGGRETLTYPGVTLTRVIAGIPDEGLWLPMGERPSEVDDEALIAALRAAFLWRIGLP</sequence>
<proteinExistence type="predicted"/>
<name>A0A066TPZ7_9PSEU</name>
<dbReference type="RefSeq" id="WP_043787843.1">
    <property type="nucleotide sequence ID" value="NZ_JMQI01000074.1"/>
</dbReference>
<gene>
    <name evidence="1" type="ORF">DV20_36725</name>
</gene>
<evidence type="ECO:0000313" key="1">
    <source>
        <dbReference type="EMBL" id="KDN17181.1"/>
    </source>
</evidence>
<accession>A0A066TPZ7</accession>